<feature type="domain" description="GGDEF" evidence="3">
    <location>
        <begin position="495"/>
        <end position="624"/>
    </location>
</feature>
<reference evidence="6" key="1">
    <citation type="submission" date="2016-10" db="EMBL/GenBank/DDBJ databases">
        <authorList>
            <person name="Varghese N."/>
            <person name="Submissions S."/>
        </authorList>
    </citation>
    <scope>NUCLEOTIDE SEQUENCE [LARGE SCALE GENOMIC DNA]</scope>
    <source>
        <strain evidence="6">Z-7934</strain>
    </source>
</reference>
<dbReference type="CDD" id="cd01949">
    <property type="entry name" value="GGDEF"/>
    <property type="match status" value="1"/>
</dbReference>
<dbReference type="PROSITE" id="PS51832">
    <property type="entry name" value="HD_GYP"/>
    <property type="match status" value="1"/>
</dbReference>
<keyword evidence="1" id="KW-0175">Coiled coil</keyword>
<sequence>MNTFDSISTRSKHGFFLPLLRLFSIALFLLWLSPAIFASTSEKNHPTLIIGDDLHYPPYSYLDENGEATGFNVELARAIGRAMNLEVEIRLDEWTRIRQALEDGEIHAISGMFRSPERESLYLFSSHHSITAGDLFAPSGTRINQLREVEGATVAVQEADIVAEYLEAQDLDLTFIEVYNVKDALRLVEEGHADYAGVLKMPGMYLIDAYEIDLIPQNLSLNTNQYAMAVMPDNRDILLMLNGGMEILKATGEYQELYDQWLGIYEEPDPREFFYRYRWIIMAVLALISGLATLVILMRHLIRRKTEELLSVNTEMEAAMEELIAMEQELRDQLDQLRKSQEKLHSSEEKNKAILAALPDIMFLFNDAGYFLDCHCSDEESLLYSPDDFLGKQIQEIFPGTLSGQTLHSIQLALETKELQLFDYELMLNGETYTFEMRLTPLNEKEVIGLARNITSGRRHQAQVEYLSYHDQLTGLFNRRFIEEELHRLDTPYNLPICVIMADVNGLKMVNDSFGYTVGDTMLKTTATILREHCHQDEIIARIGGDEFVILAPGMTNESAEKLVKGIQHHCRYTEIETIELSISFGWDTKESEEKDIHEVFKNAENYMHKKKIFERPSMRSKTIHAIIKTLHEKNPREEEHSQRVSDLCIKTAQVMNFSDHQLNEIRTVGLLHDIGKISIDESILNKPGKLTDEEYLAIKRHPQIGFNILSAVSDMKEIAEYVLAHHERWDGTGYPRGLKGESIPLQARIIAIADAYDAMIGERSYRQSLSPDEAAMELLAHAGTQFDPELTELFIHEVLNIEW</sequence>
<dbReference type="Gene3D" id="1.10.3210.10">
    <property type="entry name" value="Hypothetical protein af1432"/>
    <property type="match status" value="1"/>
</dbReference>
<dbReference type="InterPro" id="IPR035965">
    <property type="entry name" value="PAS-like_dom_sf"/>
</dbReference>
<dbReference type="RefSeq" id="WP_093373643.1">
    <property type="nucleotide sequence ID" value="NZ_FOQA01000012.1"/>
</dbReference>
<dbReference type="InterPro" id="IPR043128">
    <property type="entry name" value="Rev_trsase/Diguanyl_cyclase"/>
</dbReference>
<dbReference type="Gene3D" id="3.40.190.10">
    <property type="entry name" value="Periplasmic binding protein-like II"/>
    <property type="match status" value="2"/>
</dbReference>
<dbReference type="Pfam" id="PF00497">
    <property type="entry name" value="SBP_bac_3"/>
    <property type="match status" value="1"/>
</dbReference>
<dbReference type="InterPro" id="IPR013656">
    <property type="entry name" value="PAS_4"/>
</dbReference>
<protein>
    <submittedName>
        <fullName evidence="5">PAS domain S-box-containing protein/diguanylate cyclase (GGDEF) domain-containing protein</fullName>
    </submittedName>
</protein>
<dbReference type="Pfam" id="PF08448">
    <property type="entry name" value="PAS_4"/>
    <property type="match status" value="1"/>
</dbReference>
<dbReference type="InterPro" id="IPR000014">
    <property type="entry name" value="PAS"/>
</dbReference>
<evidence type="ECO:0000313" key="6">
    <source>
        <dbReference type="Proteomes" id="UP000199287"/>
    </source>
</evidence>
<dbReference type="STRING" id="69895.SAMN05192551_11229"/>
<dbReference type="Pfam" id="PF00990">
    <property type="entry name" value="GGDEF"/>
    <property type="match status" value="1"/>
</dbReference>
<dbReference type="NCBIfam" id="TIGR00229">
    <property type="entry name" value="sensory_box"/>
    <property type="match status" value="1"/>
</dbReference>
<feature type="transmembrane region" description="Helical" evidence="2">
    <location>
        <begin position="277"/>
        <end position="297"/>
    </location>
</feature>
<dbReference type="PROSITE" id="PS50887">
    <property type="entry name" value="GGDEF"/>
    <property type="match status" value="1"/>
</dbReference>
<keyword evidence="2" id="KW-1133">Transmembrane helix</keyword>
<dbReference type="OrthoDB" id="9804747at2"/>
<dbReference type="InterPro" id="IPR001638">
    <property type="entry name" value="Solute-binding_3/MltF_N"/>
</dbReference>
<dbReference type="InterPro" id="IPR003607">
    <property type="entry name" value="HD/PDEase_dom"/>
</dbReference>
<dbReference type="AlphaFoldDB" id="A0A1I3HAP0"/>
<dbReference type="InterPro" id="IPR029787">
    <property type="entry name" value="Nucleotide_cyclase"/>
</dbReference>
<feature type="coiled-coil region" evidence="1">
    <location>
        <begin position="302"/>
        <end position="350"/>
    </location>
</feature>
<dbReference type="CDD" id="cd00077">
    <property type="entry name" value="HDc"/>
    <property type="match status" value="1"/>
</dbReference>
<dbReference type="CDD" id="cd13704">
    <property type="entry name" value="PBP2_HisK"/>
    <property type="match status" value="1"/>
</dbReference>
<dbReference type="SMART" id="SM00267">
    <property type="entry name" value="GGDEF"/>
    <property type="match status" value="1"/>
</dbReference>
<dbReference type="InterPro" id="IPR037522">
    <property type="entry name" value="HD_GYP_dom"/>
</dbReference>
<dbReference type="InterPro" id="IPR000160">
    <property type="entry name" value="GGDEF_dom"/>
</dbReference>
<evidence type="ECO:0000259" key="4">
    <source>
        <dbReference type="PROSITE" id="PS51832"/>
    </source>
</evidence>
<dbReference type="Proteomes" id="UP000199287">
    <property type="component" value="Unassembled WGS sequence"/>
</dbReference>
<evidence type="ECO:0000256" key="1">
    <source>
        <dbReference type="SAM" id="Coils"/>
    </source>
</evidence>
<dbReference type="SUPFAM" id="SSF55073">
    <property type="entry name" value="Nucleotide cyclase"/>
    <property type="match status" value="1"/>
</dbReference>
<dbReference type="SUPFAM" id="SSF55785">
    <property type="entry name" value="PYP-like sensor domain (PAS domain)"/>
    <property type="match status" value="1"/>
</dbReference>
<keyword evidence="6" id="KW-1185">Reference proteome</keyword>
<accession>A0A1I3HAP0</accession>
<dbReference type="Pfam" id="PF13487">
    <property type="entry name" value="HD_5"/>
    <property type="match status" value="1"/>
</dbReference>
<gene>
    <name evidence="5" type="ORF">SAMN05192551_11229</name>
</gene>
<dbReference type="Gene3D" id="3.30.450.20">
    <property type="entry name" value="PAS domain"/>
    <property type="match status" value="1"/>
</dbReference>
<proteinExistence type="predicted"/>
<dbReference type="SMART" id="SM00062">
    <property type="entry name" value="PBPb"/>
    <property type="match status" value="1"/>
</dbReference>
<keyword evidence="2" id="KW-0472">Membrane</keyword>
<evidence type="ECO:0000259" key="3">
    <source>
        <dbReference type="PROSITE" id="PS50887"/>
    </source>
</evidence>
<name>A0A1I3HAP0_9FIRM</name>
<organism evidence="5 6">
    <name type="scientific">Tindallia magadiensis</name>
    <dbReference type="NCBI Taxonomy" id="69895"/>
    <lineage>
        <taxon>Bacteria</taxon>
        <taxon>Bacillati</taxon>
        <taxon>Bacillota</taxon>
        <taxon>Clostridia</taxon>
        <taxon>Peptostreptococcales</taxon>
        <taxon>Tindalliaceae</taxon>
        <taxon>Tindallia</taxon>
    </lineage>
</organism>
<dbReference type="SUPFAM" id="SSF109604">
    <property type="entry name" value="HD-domain/PDEase-like"/>
    <property type="match status" value="1"/>
</dbReference>
<evidence type="ECO:0000256" key="2">
    <source>
        <dbReference type="SAM" id="Phobius"/>
    </source>
</evidence>
<dbReference type="NCBIfam" id="TIGR00254">
    <property type="entry name" value="GGDEF"/>
    <property type="match status" value="1"/>
</dbReference>
<dbReference type="Gene3D" id="3.30.70.270">
    <property type="match status" value="1"/>
</dbReference>
<dbReference type="SMART" id="SM00471">
    <property type="entry name" value="HDc"/>
    <property type="match status" value="1"/>
</dbReference>
<dbReference type="PANTHER" id="PTHR43155:SF2">
    <property type="entry name" value="CYCLIC DI-GMP PHOSPHODIESTERASE PA4108"/>
    <property type="match status" value="1"/>
</dbReference>
<keyword evidence="2" id="KW-0812">Transmembrane</keyword>
<evidence type="ECO:0000313" key="5">
    <source>
        <dbReference type="EMBL" id="SFI32731.1"/>
    </source>
</evidence>
<dbReference type="EMBL" id="FOQA01000012">
    <property type="protein sequence ID" value="SFI32731.1"/>
    <property type="molecule type" value="Genomic_DNA"/>
</dbReference>
<dbReference type="CDD" id="cd00130">
    <property type="entry name" value="PAS"/>
    <property type="match status" value="1"/>
</dbReference>
<dbReference type="PANTHER" id="PTHR43155">
    <property type="entry name" value="CYCLIC DI-GMP PHOSPHODIESTERASE PA4108-RELATED"/>
    <property type="match status" value="1"/>
</dbReference>
<dbReference type="SUPFAM" id="SSF53850">
    <property type="entry name" value="Periplasmic binding protein-like II"/>
    <property type="match status" value="1"/>
</dbReference>
<feature type="domain" description="HD-GYP" evidence="4">
    <location>
        <begin position="616"/>
        <end position="804"/>
    </location>
</feature>